<comment type="caution">
    <text evidence="1">The sequence shown here is derived from an EMBL/GenBank/DDBJ whole genome shotgun (WGS) entry which is preliminary data.</text>
</comment>
<dbReference type="Proteomes" id="UP001164539">
    <property type="component" value="Chromosome 6"/>
</dbReference>
<evidence type="ECO:0000313" key="2">
    <source>
        <dbReference type="Proteomes" id="UP001164539"/>
    </source>
</evidence>
<organism evidence="1 2">
    <name type="scientific">Melia azedarach</name>
    <name type="common">Chinaberry tree</name>
    <dbReference type="NCBI Taxonomy" id="155640"/>
    <lineage>
        <taxon>Eukaryota</taxon>
        <taxon>Viridiplantae</taxon>
        <taxon>Streptophyta</taxon>
        <taxon>Embryophyta</taxon>
        <taxon>Tracheophyta</taxon>
        <taxon>Spermatophyta</taxon>
        <taxon>Magnoliopsida</taxon>
        <taxon>eudicotyledons</taxon>
        <taxon>Gunneridae</taxon>
        <taxon>Pentapetalae</taxon>
        <taxon>rosids</taxon>
        <taxon>malvids</taxon>
        <taxon>Sapindales</taxon>
        <taxon>Meliaceae</taxon>
        <taxon>Melia</taxon>
    </lineage>
</organism>
<accession>A0ACC1XYF0</accession>
<sequence length="822" mass="92624">MDLGCLDMGCISVSDKLSNETVTDSPSNKESNEPNDPRSANSKHGKSKSPRGNNQPSWNALNKCTSQIKKPPHRKSSPLNWFPRKKVDSYLKRKIKMLQEVDGMNLTLDETLGDTNPHYSRVLREKIAAREAAQRAMEARKAALVEASWCRILRAARIQSKEAEALLLKSEKAAAEAFEAATAKGVIMYDKPNCPQAHCQIETSSVNGGGSSTHTVTASFETAFAVDKEVATAVKTAFVKLANYPPFSKDEFKDLLHEINENPDTALKTRMLRCQFLGMRLSKSRSRQSSENLNRVNLVEMMLERLKCLQEDELSSLATIVATCGLNAALAEVENSKMRKPSAVTDFPCASVHNSRRISSLGAGTMSANLEYFVNGSRKKIESELPSLDKCLVKHMSKLEREVQEAKNTKMKESTGENRCKTEDGNVKVDNGTVQSETTSDLESVLLKHSWKFVKEIEEAKKNSRNNFEIGCQKSEARVPNEQVNHRKKDVPDIPSLDKFLVKHVSRLEKEVQEAKNNRNNDLIEEAKDSRNNFETASKNTEGGAMPNEAAATHRKEAVPEVSSLDKFLVKRVSGLEKEVQQAKSRRNNDPVDGSRATDLKKKNVVSSFSEAVAGKENIDLNKEDGGFPEIEQKDTKIITEETFDSLDKILVKPVHMLEREKMQALSSGNNDRNHRLQRKQRGNNDTYCDGLDKVLVKHVSRLEKEQIKFNENEEAVKFKRRMHSQSQMKEEEGSLDQVLVKHKSRLEREKLAAIAQQAEEQIQSRPFVSRREARERELQEAWGGLSLGNSIRPHLSKLERDKAAWIKAEEEERRQAMRDVM</sequence>
<protein>
    <submittedName>
        <fullName evidence="1">Myosin-2 heavy chain-like protein</fullName>
    </submittedName>
</protein>
<dbReference type="EMBL" id="CM051399">
    <property type="protein sequence ID" value="KAJ4716173.1"/>
    <property type="molecule type" value="Genomic_DNA"/>
</dbReference>
<gene>
    <name evidence="1" type="ORF">OWV82_011231</name>
</gene>
<proteinExistence type="predicted"/>
<keyword evidence="2" id="KW-1185">Reference proteome</keyword>
<name>A0ACC1XYF0_MELAZ</name>
<evidence type="ECO:0000313" key="1">
    <source>
        <dbReference type="EMBL" id="KAJ4716173.1"/>
    </source>
</evidence>
<reference evidence="1 2" key="1">
    <citation type="journal article" date="2023" name="Science">
        <title>Complex scaffold remodeling in plant triterpene biosynthesis.</title>
        <authorList>
            <person name="De La Pena R."/>
            <person name="Hodgson H."/>
            <person name="Liu J.C."/>
            <person name="Stephenson M.J."/>
            <person name="Martin A.C."/>
            <person name="Owen C."/>
            <person name="Harkess A."/>
            <person name="Leebens-Mack J."/>
            <person name="Jimenez L.E."/>
            <person name="Osbourn A."/>
            <person name="Sattely E.S."/>
        </authorList>
    </citation>
    <scope>NUCLEOTIDE SEQUENCE [LARGE SCALE GENOMIC DNA]</scope>
    <source>
        <strain evidence="2">cv. JPN11</strain>
        <tissue evidence="1">Leaf</tissue>
    </source>
</reference>